<comment type="caution">
    <text evidence="1">The sequence shown here is derived from an EMBL/GenBank/DDBJ whole genome shotgun (WGS) entry which is preliminary data.</text>
</comment>
<dbReference type="AlphaFoldDB" id="X1C225"/>
<evidence type="ECO:0008006" key="2">
    <source>
        <dbReference type="Google" id="ProtNLM"/>
    </source>
</evidence>
<protein>
    <recommendedName>
        <fullName evidence="2">Outer membrane protein beta-barrel domain-containing protein</fullName>
    </recommendedName>
</protein>
<organism evidence="1">
    <name type="scientific">marine sediment metagenome</name>
    <dbReference type="NCBI Taxonomy" id="412755"/>
    <lineage>
        <taxon>unclassified sequences</taxon>
        <taxon>metagenomes</taxon>
        <taxon>ecological metagenomes</taxon>
    </lineage>
</organism>
<evidence type="ECO:0000313" key="1">
    <source>
        <dbReference type="EMBL" id="GAG78431.1"/>
    </source>
</evidence>
<accession>X1C225</accession>
<proteinExistence type="predicted"/>
<sequence length="197" mass="22118">MIPFRFGIGYWPTFEITSQKTTYSGTSVEVETYEDGDGVASPADYVQTTTVNAAGHTETSTKFLFKNYISTGAQFYLVPKRLRVNLGAYVYGGEIFDKETTEVTTAGMITREEQISYNEADPVVTDYQVSDDVRAAIDHERQITDLGASMSVNYQAGFTWFFSDSMYLDFIFTGGASPTFSIWEPVNWSFIMTILFP</sequence>
<reference evidence="1" key="1">
    <citation type="journal article" date="2014" name="Front. Microbiol.">
        <title>High frequency of phylogenetically diverse reductive dehalogenase-homologous genes in deep subseafloor sedimentary metagenomes.</title>
        <authorList>
            <person name="Kawai M."/>
            <person name="Futagami T."/>
            <person name="Toyoda A."/>
            <person name="Takaki Y."/>
            <person name="Nishi S."/>
            <person name="Hori S."/>
            <person name="Arai W."/>
            <person name="Tsubouchi T."/>
            <person name="Morono Y."/>
            <person name="Uchiyama I."/>
            <person name="Ito T."/>
            <person name="Fujiyama A."/>
            <person name="Inagaki F."/>
            <person name="Takami H."/>
        </authorList>
    </citation>
    <scope>NUCLEOTIDE SEQUENCE</scope>
    <source>
        <strain evidence="1">Expedition CK06-06</strain>
    </source>
</reference>
<dbReference type="EMBL" id="BART01017498">
    <property type="protein sequence ID" value="GAG78431.1"/>
    <property type="molecule type" value="Genomic_DNA"/>
</dbReference>
<name>X1C225_9ZZZZ</name>
<gene>
    <name evidence="1" type="ORF">S01H4_33283</name>
</gene>